<keyword evidence="3" id="KW-0804">Transcription</keyword>
<sequence length="378" mass="42556">MALLLETSNAYSRGLIKGIYGYIKEHDGWDVYLGEYGRGEPNPEWLLSWKGDGIIARIENEITAELIDKCNLPTVDASSANLIPGIPWVETDDSKIASMALDHLRGRGFKNFGFIGVDFNWSKWRYKHFDSLLQDMGIPCYHHSLSLDLKLNVVAEQKNIDSWLAKLPKPIGIFAAYDQLGRLVIDSSHRTGFMVPEEIAVIGVDNDPLICELCSPSLTSIIPDTFATGYLAATLLESIMKGKKAAELTNLIAPSGIKKRRSTDSLAIDDPYISKALHYIYEHANSGSFNLNDILDFVPMTRRVFEKKFLKAVGRTPYKEMQRIRINRLKELLGETELDLTEIAEKSGFEHVSYMSFMFKRETGISPIAYRSSKMKSS</sequence>
<dbReference type="Pfam" id="PF22177">
    <property type="entry name" value="PBP1_XylR"/>
    <property type="match status" value="1"/>
</dbReference>
<evidence type="ECO:0000313" key="6">
    <source>
        <dbReference type="Proteomes" id="UP001250656"/>
    </source>
</evidence>
<keyword evidence="6" id="KW-1185">Reference proteome</keyword>
<dbReference type="InterPro" id="IPR028082">
    <property type="entry name" value="Peripla_BP_I"/>
</dbReference>
<dbReference type="GO" id="GO:0003677">
    <property type="term" value="F:DNA binding"/>
    <property type="evidence" value="ECO:0007669"/>
    <property type="project" value="UniProtKB-KW"/>
</dbReference>
<dbReference type="PANTHER" id="PTHR30146">
    <property type="entry name" value="LACI-RELATED TRANSCRIPTIONAL REPRESSOR"/>
    <property type="match status" value="1"/>
</dbReference>
<feature type="domain" description="HTH araC/xylS-type" evidence="4">
    <location>
        <begin position="274"/>
        <end position="373"/>
    </location>
</feature>
<dbReference type="SUPFAM" id="SSF53822">
    <property type="entry name" value="Periplasmic binding protein-like I"/>
    <property type="match status" value="1"/>
</dbReference>
<reference evidence="5 6" key="1">
    <citation type="submission" date="2023-09" db="EMBL/GenBank/DDBJ databases">
        <title>Novel taxa isolated from Blanes Bay.</title>
        <authorList>
            <person name="Rey-Velasco X."/>
            <person name="Lucena T."/>
        </authorList>
    </citation>
    <scope>NUCLEOTIDE SEQUENCE [LARGE SCALE GENOMIC DNA]</scope>
    <source>
        <strain evidence="5 6">S334</strain>
    </source>
</reference>
<dbReference type="EMBL" id="JAVTTP010000001">
    <property type="protein sequence ID" value="MDT7828272.1"/>
    <property type="molecule type" value="Genomic_DNA"/>
</dbReference>
<evidence type="ECO:0000256" key="2">
    <source>
        <dbReference type="ARBA" id="ARBA00023125"/>
    </source>
</evidence>
<dbReference type="InterPro" id="IPR009057">
    <property type="entry name" value="Homeodomain-like_sf"/>
</dbReference>
<dbReference type="Pfam" id="PF12833">
    <property type="entry name" value="HTH_18"/>
    <property type="match status" value="1"/>
</dbReference>
<dbReference type="RefSeq" id="WP_314013503.1">
    <property type="nucleotide sequence ID" value="NZ_JAVTTP010000001.1"/>
</dbReference>
<dbReference type="PANTHER" id="PTHR30146:SF24">
    <property type="entry name" value="XYLOSE OPERON REGULATORY PROTEIN"/>
    <property type="match status" value="1"/>
</dbReference>
<dbReference type="PROSITE" id="PS01124">
    <property type="entry name" value="HTH_ARAC_FAMILY_2"/>
    <property type="match status" value="1"/>
</dbReference>
<gene>
    <name evidence="5" type="ORF">RQM65_06320</name>
</gene>
<dbReference type="Gene3D" id="3.40.50.2300">
    <property type="match status" value="2"/>
</dbReference>
<dbReference type="SUPFAM" id="SSF46689">
    <property type="entry name" value="Homeodomain-like"/>
    <property type="match status" value="1"/>
</dbReference>
<organism evidence="5 6">
    <name type="scientific">Pricia mediterranea</name>
    <dbReference type="NCBI Taxonomy" id="3076079"/>
    <lineage>
        <taxon>Bacteria</taxon>
        <taxon>Pseudomonadati</taxon>
        <taxon>Bacteroidota</taxon>
        <taxon>Flavobacteriia</taxon>
        <taxon>Flavobacteriales</taxon>
        <taxon>Flavobacteriaceae</taxon>
        <taxon>Pricia</taxon>
    </lineage>
</organism>
<comment type="caution">
    <text evidence="5">The sequence shown here is derived from an EMBL/GenBank/DDBJ whole genome shotgun (WGS) entry which is preliminary data.</text>
</comment>
<dbReference type="CDD" id="cd01543">
    <property type="entry name" value="PBP1_XylR"/>
    <property type="match status" value="1"/>
</dbReference>
<name>A0ABU3L4B9_9FLAO</name>
<dbReference type="InterPro" id="IPR054031">
    <property type="entry name" value="XylR_PBP1"/>
</dbReference>
<protein>
    <submittedName>
        <fullName evidence="5">DNA-binding transcriptional regulator</fullName>
    </submittedName>
</protein>
<evidence type="ECO:0000313" key="5">
    <source>
        <dbReference type="EMBL" id="MDT7828272.1"/>
    </source>
</evidence>
<proteinExistence type="predicted"/>
<keyword evidence="2 5" id="KW-0238">DNA-binding</keyword>
<evidence type="ECO:0000256" key="1">
    <source>
        <dbReference type="ARBA" id="ARBA00023015"/>
    </source>
</evidence>
<dbReference type="Pfam" id="PF13377">
    <property type="entry name" value="Peripla_BP_3"/>
    <property type="match status" value="1"/>
</dbReference>
<evidence type="ECO:0000256" key="3">
    <source>
        <dbReference type="ARBA" id="ARBA00023163"/>
    </source>
</evidence>
<accession>A0ABU3L4B9</accession>
<dbReference type="Gene3D" id="1.10.10.60">
    <property type="entry name" value="Homeodomain-like"/>
    <property type="match status" value="1"/>
</dbReference>
<dbReference type="Proteomes" id="UP001250656">
    <property type="component" value="Unassembled WGS sequence"/>
</dbReference>
<keyword evidence="1" id="KW-0805">Transcription regulation</keyword>
<dbReference type="InterPro" id="IPR046335">
    <property type="entry name" value="LacI/GalR-like_sensor"/>
</dbReference>
<evidence type="ECO:0000259" key="4">
    <source>
        <dbReference type="PROSITE" id="PS01124"/>
    </source>
</evidence>
<dbReference type="InterPro" id="IPR018060">
    <property type="entry name" value="HTH_AraC"/>
</dbReference>
<dbReference type="SMART" id="SM00342">
    <property type="entry name" value="HTH_ARAC"/>
    <property type="match status" value="1"/>
</dbReference>